<reference evidence="1" key="1">
    <citation type="submission" date="2014-05" db="EMBL/GenBank/DDBJ databases">
        <authorList>
            <person name="Chronopoulou M."/>
        </authorList>
    </citation>
    <scope>NUCLEOTIDE SEQUENCE</scope>
    <source>
        <tissue evidence="1">Whole organism</tissue>
    </source>
</reference>
<proteinExistence type="predicted"/>
<feature type="non-terminal residue" evidence="1">
    <location>
        <position position="1"/>
    </location>
</feature>
<dbReference type="EMBL" id="HACA01005544">
    <property type="protein sequence ID" value="CDW22905.1"/>
    <property type="molecule type" value="Transcribed_RNA"/>
</dbReference>
<organism evidence="1">
    <name type="scientific">Lepeophtheirus salmonis</name>
    <name type="common">Salmon louse</name>
    <name type="synonym">Caligus salmonis</name>
    <dbReference type="NCBI Taxonomy" id="72036"/>
    <lineage>
        <taxon>Eukaryota</taxon>
        <taxon>Metazoa</taxon>
        <taxon>Ecdysozoa</taxon>
        <taxon>Arthropoda</taxon>
        <taxon>Crustacea</taxon>
        <taxon>Multicrustacea</taxon>
        <taxon>Hexanauplia</taxon>
        <taxon>Copepoda</taxon>
        <taxon>Siphonostomatoida</taxon>
        <taxon>Caligidae</taxon>
        <taxon>Lepeophtheirus</taxon>
    </lineage>
</organism>
<sequence length="42" mass="5168">FLAFKKLRLNEHRHPKQRSLTGWLNYFNRKHSLKCIPYTILV</sequence>
<name>A0A0K2TAS7_LEPSM</name>
<evidence type="ECO:0000313" key="1">
    <source>
        <dbReference type="EMBL" id="CDW22905.1"/>
    </source>
</evidence>
<protein>
    <submittedName>
        <fullName evidence="1">Uncharacterized protein</fullName>
    </submittedName>
</protein>
<accession>A0A0K2TAS7</accession>
<dbReference type="AlphaFoldDB" id="A0A0K2TAS7"/>